<name>A0A1X0Q9I7_9MICR</name>
<reference evidence="1 2" key="1">
    <citation type="journal article" date="2017" name="Environ. Microbiol.">
        <title>Decay of the glycolytic pathway and adaptation to intranuclear parasitism within Enterocytozoonidae microsporidia.</title>
        <authorList>
            <person name="Wiredu Boakye D."/>
            <person name="Jaroenlak P."/>
            <person name="Prachumwat A."/>
            <person name="Williams T.A."/>
            <person name="Bateman K.S."/>
            <person name="Itsathitphaisarn O."/>
            <person name="Sritunyalucksana K."/>
            <person name="Paszkiewicz K.H."/>
            <person name="Moore K.A."/>
            <person name="Stentiford G.D."/>
            <person name="Williams B.A."/>
        </authorList>
    </citation>
    <scope>NUCLEOTIDE SEQUENCE [LARGE SCALE GENOMIC DNA]</scope>
    <source>
        <strain evidence="1 2">GB1</strain>
    </source>
</reference>
<proteinExistence type="predicted"/>
<dbReference type="AlphaFoldDB" id="A0A1X0Q9I7"/>
<dbReference type="Proteomes" id="UP000192356">
    <property type="component" value="Unassembled WGS sequence"/>
</dbReference>
<organism evidence="1 2">
    <name type="scientific">Hepatospora eriocheir</name>
    <dbReference type="NCBI Taxonomy" id="1081669"/>
    <lineage>
        <taxon>Eukaryota</taxon>
        <taxon>Fungi</taxon>
        <taxon>Fungi incertae sedis</taxon>
        <taxon>Microsporidia</taxon>
        <taxon>Hepatosporidae</taxon>
        <taxon>Hepatospora</taxon>
    </lineage>
</organism>
<evidence type="ECO:0000313" key="2">
    <source>
        <dbReference type="Proteomes" id="UP000192356"/>
    </source>
</evidence>
<evidence type="ECO:0000313" key="1">
    <source>
        <dbReference type="EMBL" id="ORD96442.1"/>
    </source>
</evidence>
<comment type="caution">
    <text evidence="1">The sequence shown here is derived from an EMBL/GenBank/DDBJ whole genome shotgun (WGS) entry which is preliminary data.</text>
</comment>
<dbReference type="VEuPathDB" id="MicrosporidiaDB:HERIO_1634"/>
<sequence>MTSFVSDCNSRLEVYNYIICENMNGNIKLYKSTNLCLKIVKSTTFNEGFSLLILLRIIETLALRIISGSKLMNYMVLI</sequence>
<protein>
    <submittedName>
        <fullName evidence="1">Uncharacterized protein</fullName>
    </submittedName>
</protein>
<dbReference type="EMBL" id="LVKB01000089">
    <property type="protein sequence ID" value="ORD96442.1"/>
    <property type="molecule type" value="Genomic_DNA"/>
</dbReference>
<accession>A0A1X0Q9I7</accession>
<keyword evidence="2" id="KW-1185">Reference proteome</keyword>
<gene>
    <name evidence="1" type="ORF">HERIO_1634</name>
</gene>